<dbReference type="GO" id="GO:0005886">
    <property type="term" value="C:plasma membrane"/>
    <property type="evidence" value="ECO:0007669"/>
    <property type="project" value="UniProtKB-SubCell"/>
</dbReference>
<feature type="compositionally biased region" description="Low complexity" evidence="6">
    <location>
        <begin position="21"/>
        <end position="34"/>
    </location>
</feature>
<feature type="transmembrane region" description="Helical" evidence="7">
    <location>
        <begin position="345"/>
        <end position="367"/>
    </location>
</feature>
<feature type="compositionally biased region" description="Polar residues" evidence="6">
    <location>
        <begin position="1"/>
        <end position="10"/>
    </location>
</feature>
<dbReference type="RefSeq" id="WP_080800223.1">
    <property type="nucleotide sequence ID" value="NZ_LT828541.1"/>
</dbReference>
<evidence type="ECO:0000256" key="1">
    <source>
        <dbReference type="ARBA" id="ARBA00004651"/>
    </source>
</evidence>
<feature type="transmembrane region" description="Helical" evidence="7">
    <location>
        <begin position="97"/>
        <end position="127"/>
    </location>
</feature>
<keyword evidence="9" id="KW-1185">Reference proteome</keyword>
<feature type="transmembrane region" description="Helical" evidence="7">
    <location>
        <begin position="147"/>
        <end position="167"/>
    </location>
</feature>
<dbReference type="Proteomes" id="UP000191931">
    <property type="component" value="Unassembled WGS sequence"/>
</dbReference>
<evidence type="ECO:0000256" key="7">
    <source>
        <dbReference type="SAM" id="Phobius"/>
    </source>
</evidence>
<feature type="transmembrane region" description="Helical" evidence="7">
    <location>
        <begin position="310"/>
        <end position="333"/>
    </location>
</feature>
<evidence type="ECO:0000256" key="6">
    <source>
        <dbReference type="SAM" id="MobiDB-lite"/>
    </source>
</evidence>
<feature type="transmembrane region" description="Helical" evidence="7">
    <location>
        <begin position="216"/>
        <end position="237"/>
    </location>
</feature>
<feature type="transmembrane region" description="Helical" evidence="7">
    <location>
        <begin position="267"/>
        <end position="290"/>
    </location>
</feature>
<evidence type="ECO:0000256" key="3">
    <source>
        <dbReference type="ARBA" id="ARBA00022692"/>
    </source>
</evidence>
<dbReference type="PANTHER" id="PTHR30482">
    <property type="entry name" value="HIGH-AFFINITY BRANCHED-CHAIN AMINO ACID TRANSPORT SYSTEM PERMEASE"/>
    <property type="match status" value="1"/>
</dbReference>
<reference evidence="8 9" key="1">
    <citation type="submission" date="2017-03" db="EMBL/GenBank/DDBJ databases">
        <authorList>
            <person name="Afonso C.L."/>
            <person name="Miller P.J."/>
            <person name="Scott M.A."/>
            <person name="Spackman E."/>
            <person name="Goraichik I."/>
            <person name="Dimitrov K.M."/>
            <person name="Suarez D.L."/>
            <person name="Swayne D.E."/>
        </authorList>
    </citation>
    <scope>NUCLEOTIDE SEQUENCE [LARGE SCALE GENOMIC DNA]</scope>
    <source>
        <strain evidence="8">PRJEB14757</strain>
    </source>
</reference>
<dbReference type="AlphaFoldDB" id="A0A1W1HG69"/>
<dbReference type="CDD" id="cd06581">
    <property type="entry name" value="TM_PBP1_LivM_like"/>
    <property type="match status" value="1"/>
</dbReference>
<evidence type="ECO:0000256" key="5">
    <source>
        <dbReference type="ARBA" id="ARBA00023136"/>
    </source>
</evidence>
<dbReference type="STRING" id="1246637.MTBBW1_340022"/>
<accession>A0A1W1HG69</accession>
<evidence type="ECO:0000256" key="2">
    <source>
        <dbReference type="ARBA" id="ARBA00022475"/>
    </source>
</evidence>
<dbReference type="InterPro" id="IPR001851">
    <property type="entry name" value="ABC_transp_permease"/>
</dbReference>
<keyword evidence="3 7" id="KW-0812">Transmembrane</keyword>
<evidence type="ECO:0000256" key="4">
    <source>
        <dbReference type="ARBA" id="ARBA00022989"/>
    </source>
</evidence>
<gene>
    <name evidence="8" type="ORF">MTBBW1_340022</name>
</gene>
<feature type="region of interest" description="Disordered" evidence="6">
    <location>
        <begin position="1"/>
        <end position="48"/>
    </location>
</feature>
<dbReference type="GO" id="GO:0015658">
    <property type="term" value="F:branched-chain amino acid transmembrane transporter activity"/>
    <property type="evidence" value="ECO:0007669"/>
    <property type="project" value="InterPro"/>
</dbReference>
<dbReference type="PANTHER" id="PTHR30482:SF10">
    <property type="entry name" value="HIGH-AFFINITY BRANCHED-CHAIN AMINO ACID TRANSPORT PROTEIN BRAE"/>
    <property type="match status" value="1"/>
</dbReference>
<dbReference type="InterPro" id="IPR043428">
    <property type="entry name" value="LivM-like"/>
</dbReference>
<dbReference type="OrthoDB" id="9034298at2"/>
<dbReference type="EMBL" id="FWEV01000268">
    <property type="protein sequence ID" value="SLM31470.1"/>
    <property type="molecule type" value="Genomic_DNA"/>
</dbReference>
<organism evidence="8 9">
    <name type="scientific">Desulfamplus magnetovallimortis</name>
    <dbReference type="NCBI Taxonomy" id="1246637"/>
    <lineage>
        <taxon>Bacteria</taxon>
        <taxon>Pseudomonadati</taxon>
        <taxon>Thermodesulfobacteriota</taxon>
        <taxon>Desulfobacteria</taxon>
        <taxon>Desulfobacterales</taxon>
        <taxon>Desulfobacteraceae</taxon>
        <taxon>Desulfamplus</taxon>
    </lineage>
</organism>
<keyword evidence="5 7" id="KW-0472">Membrane</keyword>
<feature type="transmembrane region" description="Helical" evidence="7">
    <location>
        <begin position="67"/>
        <end position="85"/>
    </location>
</feature>
<feature type="transmembrane region" description="Helical" evidence="7">
    <location>
        <begin position="174"/>
        <end position="196"/>
    </location>
</feature>
<evidence type="ECO:0000313" key="9">
    <source>
        <dbReference type="Proteomes" id="UP000191931"/>
    </source>
</evidence>
<dbReference type="Pfam" id="PF02653">
    <property type="entry name" value="BPD_transp_2"/>
    <property type="match status" value="1"/>
</dbReference>
<sequence>MENIQKRQPVNTEKSREKENNSSISKESNQSLSKKGNQSLSKERNQSILKEGDQSISTLDVFLEKTGFTPVGLLGVILLLIMPFIPPFNQEYLLRWLIYAAFIAAMSVGFDFTAGYINIVNFGYAAVMGYGGYTSSILAINLGLTPWIGILIGGLNSAILGLIIGMISLRLRGIFAACLSWFFGLALMGLATKLVWLTRGPLGLRVPRMFATESNIPFYYLVIILLVAMYILCKWVVKSKIGLAFQAIGQNMDAARTSGINPVFYRVFNFTLSCALAGILGGFYAHYYAILTPEVMHTSKTVEVLAVAYIGGRGSLWGGAVIAFPFIFIMEIIRSTLSNLPGLNLIIYAMLLILVMIYYPGGFSYFFDTHIRKPKNKALRYFLNGRETSAS</sequence>
<comment type="subcellular location">
    <subcellularLocation>
        <location evidence="1">Cell membrane</location>
        <topology evidence="1">Multi-pass membrane protein</topology>
    </subcellularLocation>
</comment>
<proteinExistence type="predicted"/>
<protein>
    <submittedName>
        <fullName evidence="8">ABC-type branched-chain amino acid transport system, permease component (Modular protein)</fullName>
    </submittedName>
</protein>
<name>A0A1W1HG69_9BACT</name>
<keyword evidence="2" id="KW-1003">Cell membrane</keyword>
<evidence type="ECO:0000313" key="8">
    <source>
        <dbReference type="EMBL" id="SLM31470.1"/>
    </source>
</evidence>
<keyword evidence="4 7" id="KW-1133">Transmembrane helix</keyword>